<feature type="transmembrane region" description="Helical" evidence="1">
    <location>
        <begin position="52"/>
        <end position="75"/>
    </location>
</feature>
<reference evidence="3 4" key="1">
    <citation type="submission" date="2020-05" db="EMBL/GenBank/DDBJ databases">
        <title>Identification and distribution of gene clusters putatively required for synthesis of sphingolipid metabolism inhibitors in phylogenetically diverse species of the filamentous fungus Fusarium.</title>
        <authorList>
            <person name="Kim H.-S."/>
            <person name="Busman M."/>
            <person name="Brown D.W."/>
            <person name="Divon H."/>
            <person name="Uhlig S."/>
            <person name="Proctor R.H."/>
        </authorList>
    </citation>
    <scope>NUCLEOTIDE SEQUENCE [LARGE SCALE GENOMIC DNA]</scope>
    <source>
        <strain evidence="3 4">NRRL 25211</strain>
    </source>
</reference>
<dbReference type="EMBL" id="JAAOAR010000529">
    <property type="protein sequence ID" value="KAF5579184.1"/>
    <property type="molecule type" value="Genomic_DNA"/>
</dbReference>
<keyword evidence="1" id="KW-0812">Transmembrane</keyword>
<keyword evidence="1" id="KW-0472">Membrane</keyword>
<proteinExistence type="predicted"/>
<dbReference type="Proteomes" id="UP000544095">
    <property type="component" value="Unassembled WGS sequence"/>
</dbReference>
<organism evidence="3 4">
    <name type="scientific">Fusarium pseudoanthophilum</name>
    <dbReference type="NCBI Taxonomy" id="48495"/>
    <lineage>
        <taxon>Eukaryota</taxon>
        <taxon>Fungi</taxon>
        <taxon>Dikarya</taxon>
        <taxon>Ascomycota</taxon>
        <taxon>Pezizomycotina</taxon>
        <taxon>Sordariomycetes</taxon>
        <taxon>Hypocreomycetidae</taxon>
        <taxon>Hypocreales</taxon>
        <taxon>Nectriaceae</taxon>
        <taxon>Fusarium</taxon>
        <taxon>Fusarium fujikuroi species complex</taxon>
    </lineage>
</organism>
<feature type="transmembrane region" description="Helical" evidence="1">
    <location>
        <begin position="87"/>
        <end position="112"/>
    </location>
</feature>
<evidence type="ECO:0000256" key="1">
    <source>
        <dbReference type="SAM" id="Phobius"/>
    </source>
</evidence>
<name>A0A8H5KU09_9HYPO</name>
<dbReference type="AlphaFoldDB" id="A0A8H5KU09"/>
<keyword evidence="4" id="KW-1185">Reference proteome</keyword>
<dbReference type="InterPro" id="IPR056144">
    <property type="entry name" value="DUF7727"/>
</dbReference>
<dbReference type="PANTHER" id="PTHR40629">
    <property type="entry name" value="PRO41 PROTEIN"/>
    <property type="match status" value="1"/>
</dbReference>
<protein>
    <submittedName>
        <fullName evidence="3">PRO41</fullName>
    </submittedName>
</protein>
<comment type="caution">
    <text evidence="3">The sequence shown here is derived from an EMBL/GenBank/DDBJ whole genome shotgun (WGS) entry which is preliminary data.</text>
</comment>
<evidence type="ECO:0000313" key="4">
    <source>
        <dbReference type="Proteomes" id="UP000544095"/>
    </source>
</evidence>
<dbReference type="Pfam" id="PF24853">
    <property type="entry name" value="DUF7727"/>
    <property type="match status" value="1"/>
</dbReference>
<sequence>MGKLIKNHWARLIILSAAAYQIVAAIECFFWPKIFWDFLTRTLDGAVRPVPALQIINLLLGIAMLALEWPLNFVAGSALHRSLEFRLAILPLTALSAALIYQGTNAAIYYLIGMIVYFWGYSEGEMICAKPWTLPNRGRSGGAFGDFFMIYDHQTIRPSDHQTISTAIAAFAFSICMIIVEVLVDEDTIGEGRTVYGRFQRNVLQSGDKEMVQLCSLDGPEDFRQESATIPGTKAPEI</sequence>
<evidence type="ECO:0000259" key="2">
    <source>
        <dbReference type="Pfam" id="PF24853"/>
    </source>
</evidence>
<feature type="domain" description="DUF7727" evidence="2">
    <location>
        <begin position="1"/>
        <end position="125"/>
    </location>
</feature>
<keyword evidence="1" id="KW-1133">Transmembrane helix</keyword>
<feature type="transmembrane region" description="Helical" evidence="1">
    <location>
        <begin position="164"/>
        <end position="184"/>
    </location>
</feature>
<gene>
    <name evidence="3" type="ORF">FPANT_9710</name>
</gene>
<accession>A0A8H5KU09</accession>
<evidence type="ECO:0000313" key="3">
    <source>
        <dbReference type="EMBL" id="KAF5579184.1"/>
    </source>
</evidence>
<dbReference type="PANTHER" id="PTHR40629:SF1">
    <property type="entry name" value="PRO41 PROTEIN"/>
    <property type="match status" value="1"/>
</dbReference>
<feature type="transmembrane region" description="Helical" evidence="1">
    <location>
        <begin position="12"/>
        <end position="32"/>
    </location>
</feature>